<dbReference type="AlphaFoldDB" id="K0RSM8"/>
<keyword evidence="2" id="KW-1185">Reference proteome</keyword>
<comment type="caution">
    <text evidence="1">The sequence shown here is derived from an EMBL/GenBank/DDBJ whole genome shotgun (WGS) entry which is preliminary data.</text>
</comment>
<accession>K0RSM8</accession>
<name>K0RSM8_THAOC</name>
<dbReference type="EMBL" id="AGNL01032576">
    <property type="protein sequence ID" value="EJK56030.1"/>
    <property type="molecule type" value="Genomic_DNA"/>
</dbReference>
<organism evidence="1 2">
    <name type="scientific">Thalassiosira oceanica</name>
    <name type="common">Marine diatom</name>
    <dbReference type="NCBI Taxonomy" id="159749"/>
    <lineage>
        <taxon>Eukaryota</taxon>
        <taxon>Sar</taxon>
        <taxon>Stramenopiles</taxon>
        <taxon>Ochrophyta</taxon>
        <taxon>Bacillariophyta</taxon>
        <taxon>Coscinodiscophyceae</taxon>
        <taxon>Thalassiosirophycidae</taxon>
        <taxon>Thalassiosirales</taxon>
        <taxon>Thalassiosiraceae</taxon>
        <taxon>Thalassiosira</taxon>
    </lineage>
</organism>
<evidence type="ECO:0000313" key="2">
    <source>
        <dbReference type="Proteomes" id="UP000266841"/>
    </source>
</evidence>
<dbReference type="Proteomes" id="UP000266841">
    <property type="component" value="Unassembled WGS sequence"/>
</dbReference>
<reference evidence="1 2" key="1">
    <citation type="journal article" date="2012" name="Genome Biol.">
        <title>Genome and low-iron response of an oceanic diatom adapted to chronic iron limitation.</title>
        <authorList>
            <person name="Lommer M."/>
            <person name="Specht M."/>
            <person name="Roy A.S."/>
            <person name="Kraemer L."/>
            <person name="Andreson R."/>
            <person name="Gutowska M.A."/>
            <person name="Wolf J."/>
            <person name="Bergner S.V."/>
            <person name="Schilhabel M.B."/>
            <person name="Klostermeier U.C."/>
            <person name="Beiko R.G."/>
            <person name="Rosenstiel P."/>
            <person name="Hippler M."/>
            <person name="Laroche J."/>
        </authorList>
    </citation>
    <scope>NUCLEOTIDE SEQUENCE [LARGE SCALE GENOMIC DNA]</scope>
    <source>
        <strain evidence="1 2">CCMP1005</strain>
    </source>
</reference>
<sequence>VKLVAPQPQGNERRCKFVSWEWMEEYEYSRPRSYWTTKNEMNNFHVDYRASAKLVSEFPDCANSEKPADKCAADEFCMKRVGADASDVVDSYLGEKRTPPLTPALYEAERARHDGSFDEGWYIDMGGQGSWVEFSGVQSSAGGHAH</sequence>
<protein>
    <submittedName>
        <fullName evidence="1">Uncharacterized protein</fullName>
    </submittedName>
</protein>
<gene>
    <name evidence="1" type="ORF">THAOC_24152</name>
</gene>
<feature type="non-terminal residue" evidence="1">
    <location>
        <position position="1"/>
    </location>
</feature>
<evidence type="ECO:0000313" key="1">
    <source>
        <dbReference type="EMBL" id="EJK56030.1"/>
    </source>
</evidence>
<proteinExistence type="predicted"/>